<evidence type="ECO:0000313" key="2">
    <source>
        <dbReference type="Proteomes" id="UP001500902"/>
    </source>
</evidence>
<proteinExistence type="predicted"/>
<sequence>MNIETEIRKLKLRVAALEANACSGITVPAPSRRRRLATRRRRMRFPAQNCTPMEDIQTAITPTTMAATDITAQIKDLQTELNQDISALSDEIGGSRRHTTDQFINLQSQSQDQHASIHQRLTELTAMIERALKIRAM</sequence>
<reference evidence="2" key="1">
    <citation type="journal article" date="2019" name="Int. J. Syst. Evol. Microbiol.">
        <title>The Global Catalogue of Microorganisms (GCM) 10K type strain sequencing project: providing services to taxonomists for standard genome sequencing and annotation.</title>
        <authorList>
            <consortium name="The Broad Institute Genomics Platform"/>
            <consortium name="The Broad Institute Genome Sequencing Center for Infectious Disease"/>
            <person name="Wu L."/>
            <person name="Ma J."/>
        </authorList>
    </citation>
    <scope>NUCLEOTIDE SEQUENCE [LARGE SCALE GENOMIC DNA]</scope>
    <source>
        <strain evidence="2">JCM 16904</strain>
    </source>
</reference>
<name>A0ABP7CA64_9ACTN</name>
<organism evidence="1 2">
    <name type="scientific">Nonomuraea antimicrobica</name>
    <dbReference type="NCBI Taxonomy" id="561173"/>
    <lineage>
        <taxon>Bacteria</taxon>
        <taxon>Bacillati</taxon>
        <taxon>Actinomycetota</taxon>
        <taxon>Actinomycetes</taxon>
        <taxon>Streptosporangiales</taxon>
        <taxon>Streptosporangiaceae</taxon>
        <taxon>Nonomuraea</taxon>
    </lineage>
</organism>
<comment type="caution">
    <text evidence="1">The sequence shown here is derived from an EMBL/GenBank/DDBJ whole genome shotgun (WGS) entry which is preliminary data.</text>
</comment>
<keyword evidence="2" id="KW-1185">Reference proteome</keyword>
<dbReference type="Proteomes" id="UP001500902">
    <property type="component" value="Unassembled WGS sequence"/>
</dbReference>
<dbReference type="EMBL" id="BAAAZP010000102">
    <property type="protein sequence ID" value="GAA3685071.1"/>
    <property type="molecule type" value="Genomic_DNA"/>
</dbReference>
<gene>
    <name evidence="1" type="ORF">GCM10022224_057170</name>
</gene>
<dbReference type="RefSeq" id="WP_344884764.1">
    <property type="nucleotide sequence ID" value="NZ_BAAAZP010000102.1"/>
</dbReference>
<accession>A0ABP7CA64</accession>
<evidence type="ECO:0000313" key="1">
    <source>
        <dbReference type="EMBL" id="GAA3685071.1"/>
    </source>
</evidence>
<protein>
    <submittedName>
        <fullName evidence="1">Uncharacterized protein</fullName>
    </submittedName>
</protein>